<dbReference type="Gene3D" id="3.40.50.2000">
    <property type="entry name" value="Glycogen Phosphorylase B"/>
    <property type="match status" value="2"/>
</dbReference>
<comment type="caution">
    <text evidence="3">The sequence shown here is derived from an EMBL/GenBank/DDBJ whole genome shotgun (WGS) entry which is preliminary data.</text>
</comment>
<evidence type="ECO:0000313" key="4">
    <source>
        <dbReference type="Proteomes" id="UP000230132"/>
    </source>
</evidence>
<proteinExistence type="predicted"/>
<evidence type="ECO:0008006" key="5">
    <source>
        <dbReference type="Google" id="ProtNLM"/>
    </source>
</evidence>
<sequence length="424" mass="48428">MKILFLYDFPLWGSGSGIYLRSLVQELTKLNHKVGIIAPDNRRFLEDKIKQYQVKTPQIPVFIGHPELKGAKRYSELSSREITEIYKSFLDTTLDAVHNFEPDIIHVHHLSIISWVARYLYALKGIKYIITTHGSCLSNLKNNRKYLPLSDDAVRNARAITTVSGNTRSHFLKMFGRHYAKNFHVIAGGVDLKLFNKKPDLEKINKKYKLEGKKIVLFCGRLTSEKGAKYLITSAKNIQGEVVIVGEGPERKFLEDTIQQKKITNVHLIGYMPHEDIIDFYFRADVFVAPSVVEEALGLSILEAMAAKTPVIATRKGGIPLLVKHNQNGLFVRPRNSQAIADACNKLLANDELRHKLAEQARKTIEEKFSWKTIGEQFDKLYHRYGNGNGKHNNPLKKGLLPKSLNSHRTDSWEFCFIRVFMIQ</sequence>
<dbReference type="SUPFAM" id="SSF53756">
    <property type="entry name" value="UDP-Glycosyltransferase/glycogen phosphorylase"/>
    <property type="match status" value="1"/>
</dbReference>
<evidence type="ECO:0000259" key="1">
    <source>
        <dbReference type="Pfam" id="PF00534"/>
    </source>
</evidence>
<reference evidence="4" key="1">
    <citation type="submission" date="2017-09" db="EMBL/GenBank/DDBJ databases">
        <title>Depth-based differentiation of microbial function through sediment-hosted aquifers and enrichment of novel symbionts in the deep terrestrial subsurface.</title>
        <authorList>
            <person name="Probst A.J."/>
            <person name="Ladd B."/>
            <person name="Jarett J.K."/>
            <person name="Geller-Mcgrath D.E."/>
            <person name="Sieber C.M.K."/>
            <person name="Emerson J.B."/>
            <person name="Anantharaman K."/>
            <person name="Thomas B.C."/>
            <person name="Malmstrom R."/>
            <person name="Stieglmeier M."/>
            <person name="Klingl A."/>
            <person name="Woyke T."/>
            <person name="Ryan C.M."/>
            <person name="Banfield J.F."/>
        </authorList>
    </citation>
    <scope>NUCLEOTIDE SEQUENCE [LARGE SCALE GENOMIC DNA]</scope>
</reference>
<feature type="domain" description="Glycosyl transferase family 1" evidence="1">
    <location>
        <begin position="203"/>
        <end position="363"/>
    </location>
</feature>
<dbReference type="CDD" id="cd03801">
    <property type="entry name" value="GT4_PimA-like"/>
    <property type="match status" value="1"/>
</dbReference>
<dbReference type="Proteomes" id="UP000230132">
    <property type="component" value="Unassembled WGS sequence"/>
</dbReference>
<dbReference type="Pfam" id="PF00534">
    <property type="entry name" value="Glycos_transf_1"/>
    <property type="match status" value="1"/>
</dbReference>
<gene>
    <name evidence="3" type="ORF">COU05_00415</name>
</gene>
<dbReference type="Pfam" id="PF13439">
    <property type="entry name" value="Glyco_transf_4"/>
    <property type="match status" value="1"/>
</dbReference>
<dbReference type="InterPro" id="IPR028098">
    <property type="entry name" value="Glyco_trans_4-like_N"/>
</dbReference>
<accession>A0A2H0UV38</accession>
<organism evidence="3 4">
    <name type="scientific">bacterium (Candidatus Gribaldobacteria) CG10_big_fil_rev_8_21_14_0_10_37_21</name>
    <dbReference type="NCBI Taxonomy" id="2014275"/>
    <lineage>
        <taxon>Bacteria</taxon>
        <taxon>Candidatus Gribaldobacteria</taxon>
    </lineage>
</organism>
<dbReference type="PANTHER" id="PTHR45947">
    <property type="entry name" value="SULFOQUINOVOSYL TRANSFERASE SQD2"/>
    <property type="match status" value="1"/>
</dbReference>
<feature type="domain" description="Glycosyltransferase subfamily 4-like N-terminal" evidence="2">
    <location>
        <begin position="14"/>
        <end position="193"/>
    </location>
</feature>
<dbReference type="InterPro" id="IPR001296">
    <property type="entry name" value="Glyco_trans_1"/>
</dbReference>
<dbReference type="EMBL" id="PFAX01000005">
    <property type="protein sequence ID" value="PIR90726.1"/>
    <property type="molecule type" value="Genomic_DNA"/>
</dbReference>
<dbReference type="PANTHER" id="PTHR45947:SF3">
    <property type="entry name" value="SULFOQUINOVOSYL TRANSFERASE SQD2"/>
    <property type="match status" value="1"/>
</dbReference>
<dbReference type="AlphaFoldDB" id="A0A2H0UV38"/>
<evidence type="ECO:0000259" key="2">
    <source>
        <dbReference type="Pfam" id="PF13439"/>
    </source>
</evidence>
<evidence type="ECO:0000313" key="3">
    <source>
        <dbReference type="EMBL" id="PIR90726.1"/>
    </source>
</evidence>
<protein>
    <recommendedName>
        <fullName evidence="5">Glycosyltransferase family 1 protein</fullName>
    </recommendedName>
</protein>
<dbReference type="InterPro" id="IPR050194">
    <property type="entry name" value="Glycosyltransferase_grp1"/>
</dbReference>
<dbReference type="GO" id="GO:0016757">
    <property type="term" value="F:glycosyltransferase activity"/>
    <property type="evidence" value="ECO:0007669"/>
    <property type="project" value="InterPro"/>
</dbReference>
<name>A0A2H0UV38_9BACT</name>